<name>A0A6N6W033_9BACT</name>
<evidence type="ECO:0000313" key="2">
    <source>
        <dbReference type="Proteomes" id="UP000437748"/>
    </source>
</evidence>
<dbReference type="OrthoDB" id="5290518at2"/>
<dbReference type="RefSeq" id="WP_153418034.1">
    <property type="nucleotide sequence ID" value="NZ_WFLM01000001.1"/>
</dbReference>
<reference evidence="1 2" key="1">
    <citation type="submission" date="2019-10" db="EMBL/GenBank/DDBJ databases">
        <title>New species of Slilvanegrellaceae.</title>
        <authorList>
            <person name="Pitt A."/>
            <person name="Hahn M.W."/>
        </authorList>
    </citation>
    <scope>NUCLEOTIDE SEQUENCE [LARGE SCALE GENOMIC DNA]</scope>
    <source>
        <strain evidence="1 2">SP-Ram-0.45-NSY-1</strain>
    </source>
</reference>
<gene>
    <name evidence="1" type="ORF">GCL60_00970</name>
</gene>
<evidence type="ECO:0000313" key="1">
    <source>
        <dbReference type="EMBL" id="KAB8040518.1"/>
    </source>
</evidence>
<dbReference type="AlphaFoldDB" id="A0A6N6W033"/>
<protein>
    <submittedName>
        <fullName evidence="1">Uncharacterized protein</fullName>
    </submittedName>
</protein>
<proteinExistence type="predicted"/>
<comment type="caution">
    <text evidence="1">The sequence shown here is derived from an EMBL/GenBank/DDBJ whole genome shotgun (WGS) entry which is preliminary data.</text>
</comment>
<keyword evidence="2" id="KW-1185">Reference proteome</keyword>
<accession>A0A6N6W033</accession>
<dbReference type="EMBL" id="WFLM01000001">
    <property type="protein sequence ID" value="KAB8040518.1"/>
    <property type="molecule type" value="Genomic_DNA"/>
</dbReference>
<dbReference type="Proteomes" id="UP000437748">
    <property type="component" value="Unassembled WGS sequence"/>
</dbReference>
<sequence>MKTIIKDANIHLKSIEKNSRIIEILKASLNLNSQDESVSPLQKDFLAIEIAYSYRHFGFSLFSKTSLEFIVKEMTRLSGVNHNFIKNWLAITADLILQEVSVEKKESLYEENILEEIFAHDFVKRIFCSEQEEDYLTGMAIYPSETVEKIREISRSKIAKLTSNDKNNYDDFILENNEFFLDEFPYIKTSIFNYLNQLQSDPLSLLSWRLESFISFIEKYNDFIFILKEINSEKKFDSKKIMAIVSLLVPHSDDTGNLLLPHSPITASQISKIFSPDFKSEKFQVDILKNWINPSPGEGIKKDIENLLETGVDFGLFFKIPSGNKSFSYGLSENGLKIIKPFHKVLTDTILSSSIDQL</sequence>
<organism evidence="1 2">
    <name type="scientific">Silvanigrella paludirubra</name>
    <dbReference type="NCBI Taxonomy" id="2499159"/>
    <lineage>
        <taxon>Bacteria</taxon>
        <taxon>Pseudomonadati</taxon>
        <taxon>Bdellovibrionota</taxon>
        <taxon>Oligoflexia</taxon>
        <taxon>Silvanigrellales</taxon>
        <taxon>Silvanigrellaceae</taxon>
        <taxon>Silvanigrella</taxon>
    </lineage>
</organism>